<gene>
    <name evidence="2" type="ORF">NDU88_007745</name>
</gene>
<dbReference type="EMBL" id="JANPWB010000013">
    <property type="protein sequence ID" value="KAJ1110393.1"/>
    <property type="molecule type" value="Genomic_DNA"/>
</dbReference>
<name>A0AAV7N2X7_PLEWA</name>
<accession>A0AAV7N2X7</accession>
<feature type="region of interest" description="Disordered" evidence="1">
    <location>
        <begin position="1"/>
        <end position="79"/>
    </location>
</feature>
<dbReference type="AlphaFoldDB" id="A0AAV7N2X7"/>
<keyword evidence="3" id="KW-1185">Reference proteome</keyword>
<dbReference type="Proteomes" id="UP001066276">
    <property type="component" value="Chromosome 9"/>
</dbReference>
<organism evidence="2 3">
    <name type="scientific">Pleurodeles waltl</name>
    <name type="common">Iberian ribbed newt</name>
    <dbReference type="NCBI Taxonomy" id="8319"/>
    <lineage>
        <taxon>Eukaryota</taxon>
        <taxon>Metazoa</taxon>
        <taxon>Chordata</taxon>
        <taxon>Craniata</taxon>
        <taxon>Vertebrata</taxon>
        <taxon>Euteleostomi</taxon>
        <taxon>Amphibia</taxon>
        <taxon>Batrachia</taxon>
        <taxon>Caudata</taxon>
        <taxon>Salamandroidea</taxon>
        <taxon>Salamandridae</taxon>
        <taxon>Pleurodelinae</taxon>
        <taxon>Pleurodeles</taxon>
    </lineage>
</organism>
<reference evidence="2" key="1">
    <citation type="journal article" date="2022" name="bioRxiv">
        <title>Sequencing and chromosome-scale assembly of the giantPleurodeles waltlgenome.</title>
        <authorList>
            <person name="Brown T."/>
            <person name="Elewa A."/>
            <person name="Iarovenko S."/>
            <person name="Subramanian E."/>
            <person name="Araus A.J."/>
            <person name="Petzold A."/>
            <person name="Susuki M."/>
            <person name="Suzuki K.-i.T."/>
            <person name="Hayashi T."/>
            <person name="Toyoda A."/>
            <person name="Oliveira C."/>
            <person name="Osipova E."/>
            <person name="Leigh N.D."/>
            <person name="Simon A."/>
            <person name="Yun M.H."/>
        </authorList>
    </citation>
    <scope>NUCLEOTIDE SEQUENCE</scope>
    <source>
        <strain evidence="2">20211129_DDA</strain>
        <tissue evidence="2">Liver</tissue>
    </source>
</reference>
<sequence length="206" mass="21689">MPPGPPLTIQSPKGKRRTRGSHTPDAPGPPPGRQRGAWRLTVPYSAEPESTLTPPCNGASAGSYPHPTTDRVSPAASGSPLQAPSVAVFVLLLGPVTPPQATVLREGPRTPVPGLLTAGHLCAAADRTWAQHQRGGQWAPQPQSPLAPISGCVRSPSEHSVRALQGPSRDQQKQLHRWASPAALTPATRGAHLHRQPTWVSLGPLF</sequence>
<evidence type="ECO:0000256" key="1">
    <source>
        <dbReference type="SAM" id="MobiDB-lite"/>
    </source>
</evidence>
<proteinExistence type="predicted"/>
<protein>
    <submittedName>
        <fullName evidence="2">Uncharacterized protein</fullName>
    </submittedName>
</protein>
<feature type="region of interest" description="Disordered" evidence="1">
    <location>
        <begin position="154"/>
        <end position="173"/>
    </location>
</feature>
<evidence type="ECO:0000313" key="3">
    <source>
        <dbReference type="Proteomes" id="UP001066276"/>
    </source>
</evidence>
<comment type="caution">
    <text evidence="2">The sequence shown here is derived from an EMBL/GenBank/DDBJ whole genome shotgun (WGS) entry which is preliminary data.</text>
</comment>
<evidence type="ECO:0000313" key="2">
    <source>
        <dbReference type="EMBL" id="KAJ1110393.1"/>
    </source>
</evidence>